<protein>
    <recommendedName>
        <fullName evidence="1">Carboxylesterase type B domain-containing protein</fullName>
    </recommendedName>
</protein>
<organism evidence="2 3">
    <name type="scientific">Linnemannia exigua</name>
    <dbReference type="NCBI Taxonomy" id="604196"/>
    <lineage>
        <taxon>Eukaryota</taxon>
        <taxon>Fungi</taxon>
        <taxon>Fungi incertae sedis</taxon>
        <taxon>Mucoromycota</taxon>
        <taxon>Mortierellomycotina</taxon>
        <taxon>Mortierellomycetes</taxon>
        <taxon>Mortierellales</taxon>
        <taxon>Mortierellaceae</taxon>
        <taxon>Linnemannia</taxon>
    </lineage>
</organism>
<gene>
    <name evidence="2" type="ORF">BGZ95_005868</name>
</gene>
<dbReference type="Proteomes" id="UP001194580">
    <property type="component" value="Unassembled WGS sequence"/>
</dbReference>
<keyword evidence="3" id="KW-1185">Reference proteome</keyword>
<reference evidence="2" key="1">
    <citation type="journal article" date="2020" name="Fungal Divers.">
        <title>Resolving the Mortierellaceae phylogeny through synthesis of multi-gene phylogenetics and phylogenomics.</title>
        <authorList>
            <person name="Vandepol N."/>
            <person name="Liber J."/>
            <person name="Desiro A."/>
            <person name="Na H."/>
            <person name="Kennedy M."/>
            <person name="Barry K."/>
            <person name="Grigoriev I.V."/>
            <person name="Miller A.N."/>
            <person name="O'Donnell K."/>
            <person name="Stajich J.E."/>
            <person name="Bonito G."/>
        </authorList>
    </citation>
    <scope>NUCLEOTIDE SEQUENCE</scope>
    <source>
        <strain evidence="2">NRRL 28262</strain>
    </source>
</reference>
<evidence type="ECO:0000313" key="2">
    <source>
        <dbReference type="EMBL" id="KAG0255083.1"/>
    </source>
</evidence>
<evidence type="ECO:0000259" key="1">
    <source>
        <dbReference type="Pfam" id="PF00135"/>
    </source>
</evidence>
<comment type="caution">
    <text evidence="2">The sequence shown here is derived from an EMBL/GenBank/DDBJ whole genome shotgun (WGS) entry which is preliminary data.</text>
</comment>
<sequence length="62" mass="6950">MTVPDTTIDITLPNYGTIRGSVDTKRQVAIFKDVPYAHVPERWRVAVKPQPWTGVRDATVQG</sequence>
<evidence type="ECO:0000313" key="3">
    <source>
        <dbReference type="Proteomes" id="UP001194580"/>
    </source>
</evidence>
<feature type="non-terminal residue" evidence="2">
    <location>
        <position position="62"/>
    </location>
</feature>
<proteinExistence type="predicted"/>
<name>A0AAD4D366_9FUNG</name>
<dbReference type="SUPFAM" id="SSF53474">
    <property type="entry name" value="alpha/beta-Hydrolases"/>
    <property type="match status" value="1"/>
</dbReference>
<dbReference type="InterPro" id="IPR029058">
    <property type="entry name" value="AB_hydrolase_fold"/>
</dbReference>
<dbReference type="EMBL" id="JAAAIL010002713">
    <property type="protein sequence ID" value="KAG0255083.1"/>
    <property type="molecule type" value="Genomic_DNA"/>
</dbReference>
<dbReference type="Pfam" id="PF00135">
    <property type="entry name" value="COesterase"/>
    <property type="match status" value="1"/>
</dbReference>
<dbReference type="Gene3D" id="3.40.50.1820">
    <property type="entry name" value="alpha/beta hydrolase"/>
    <property type="match status" value="1"/>
</dbReference>
<dbReference type="AlphaFoldDB" id="A0AAD4D366"/>
<feature type="domain" description="Carboxylesterase type B" evidence="1">
    <location>
        <begin position="14"/>
        <end position="61"/>
    </location>
</feature>
<accession>A0AAD4D366</accession>
<dbReference type="InterPro" id="IPR002018">
    <property type="entry name" value="CarbesteraseB"/>
</dbReference>